<keyword evidence="2" id="KW-0479">Metal-binding</keyword>
<evidence type="ECO:0000313" key="9">
    <source>
        <dbReference type="Proteomes" id="UP001610334"/>
    </source>
</evidence>
<name>A0ABR4GWS7_9EURO</name>
<dbReference type="CDD" id="cd12148">
    <property type="entry name" value="fungal_TF_MHR"/>
    <property type="match status" value="1"/>
</dbReference>
<dbReference type="Proteomes" id="UP001610334">
    <property type="component" value="Unassembled WGS sequence"/>
</dbReference>
<feature type="domain" description="Zn(2)-C6 fungal-type" evidence="7">
    <location>
        <begin position="11"/>
        <end position="43"/>
    </location>
</feature>
<evidence type="ECO:0000256" key="1">
    <source>
        <dbReference type="ARBA" id="ARBA00004123"/>
    </source>
</evidence>
<evidence type="ECO:0000256" key="6">
    <source>
        <dbReference type="ARBA" id="ARBA00023242"/>
    </source>
</evidence>
<reference evidence="8 9" key="1">
    <citation type="submission" date="2024-07" db="EMBL/GenBank/DDBJ databases">
        <title>Section-level genome sequencing and comparative genomics of Aspergillus sections Usti and Cavernicolus.</title>
        <authorList>
            <consortium name="Lawrence Berkeley National Laboratory"/>
            <person name="Nybo J.L."/>
            <person name="Vesth T.C."/>
            <person name="Theobald S."/>
            <person name="Frisvad J.C."/>
            <person name="Larsen T.O."/>
            <person name="Kjaerboelling I."/>
            <person name="Rothschild-Mancinelli K."/>
            <person name="Lyhne E.K."/>
            <person name="Kogle M.E."/>
            <person name="Barry K."/>
            <person name="Clum A."/>
            <person name="Na H."/>
            <person name="Ledsgaard L."/>
            <person name="Lin J."/>
            <person name="Lipzen A."/>
            <person name="Kuo A."/>
            <person name="Riley R."/>
            <person name="Mondo S."/>
            <person name="Labutti K."/>
            <person name="Haridas S."/>
            <person name="Pangalinan J."/>
            <person name="Salamov A.A."/>
            <person name="Simmons B.A."/>
            <person name="Magnuson J.K."/>
            <person name="Chen J."/>
            <person name="Drula E."/>
            <person name="Henrissat B."/>
            <person name="Wiebenga A."/>
            <person name="Lubbers R.J."/>
            <person name="Gomes A.C."/>
            <person name="Makela M.R."/>
            <person name="Stajich J."/>
            <person name="Grigoriev I.V."/>
            <person name="Mortensen U.H."/>
            <person name="De Vries R.P."/>
            <person name="Baker S.E."/>
            <person name="Andersen M.R."/>
        </authorList>
    </citation>
    <scope>NUCLEOTIDE SEQUENCE [LARGE SCALE GENOMIC DNA]</scope>
    <source>
        <strain evidence="8 9">CBS 588.65</strain>
    </source>
</reference>
<dbReference type="PROSITE" id="PS50048">
    <property type="entry name" value="ZN2_CY6_FUNGAL_2"/>
    <property type="match status" value="1"/>
</dbReference>
<dbReference type="CDD" id="cd00067">
    <property type="entry name" value="GAL4"/>
    <property type="match status" value="1"/>
</dbReference>
<dbReference type="InterPro" id="IPR036864">
    <property type="entry name" value="Zn2-C6_fun-type_DNA-bd_sf"/>
</dbReference>
<accession>A0ABR4GWS7</accession>
<protein>
    <recommendedName>
        <fullName evidence="7">Zn(2)-C6 fungal-type domain-containing protein</fullName>
    </recommendedName>
</protein>
<keyword evidence="5" id="KW-0804">Transcription</keyword>
<dbReference type="PROSITE" id="PS00463">
    <property type="entry name" value="ZN2_CY6_FUNGAL_1"/>
    <property type="match status" value="1"/>
</dbReference>
<keyword evidence="3" id="KW-0805">Transcription regulation</keyword>
<dbReference type="PANTHER" id="PTHR47338:SF16">
    <property type="entry name" value="TRANSCRIPTION FACTOR, PUTATIVE (AFU_ORTHOLOGUE AFUA_2G09360)-RELATED"/>
    <property type="match status" value="1"/>
</dbReference>
<gene>
    <name evidence="8" type="ORF">BJX63DRAFT_89872</name>
</gene>
<evidence type="ECO:0000313" key="8">
    <source>
        <dbReference type="EMBL" id="KAL2802979.1"/>
    </source>
</evidence>
<dbReference type="Gene3D" id="4.10.240.10">
    <property type="entry name" value="Zn(2)-C6 fungal-type DNA-binding domain"/>
    <property type="match status" value="1"/>
</dbReference>
<evidence type="ECO:0000256" key="4">
    <source>
        <dbReference type="ARBA" id="ARBA00023125"/>
    </source>
</evidence>
<evidence type="ECO:0000256" key="3">
    <source>
        <dbReference type="ARBA" id="ARBA00023015"/>
    </source>
</evidence>
<evidence type="ECO:0000256" key="2">
    <source>
        <dbReference type="ARBA" id="ARBA00022723"/>
    </source>
</evidence>
<proteinExistence type="predicted"/>
<comment type="subcellular location">
    <subcellularLocation>
        <location evidence="1">Nucleus</location>
    </subcellularLocation>
</comment>
<dbReference type="PANTHER" id="PTHR47338">
    <property type="entry name" value="ZN(II)2CYS6 TRANSCRIPTION FACTOR (EUROFUNG)-RELATED"/>
    <property type="match status" value="1"/>
</dbReference>
<dbReference type="SMART" id="SM00066">
    <property type="entry name" value="GAL4"/>
    <property type="match status" value="1"/>
</dbReference>
<dbReference type="EMBL" id="JBFXLT010000155">
    <property type="protein sequence ID" value="KAL2802979.1"/>
    <property type="molecule type" value="Genomic_DNA"/>
</dbReference>
<organism evidence="8 9">
    <name type="scientific">Aspergillus granulosus</name>
    <dbReference type="NCBI Taxonomy" id="176169"/>
    <lineage>
        <taxon>Eukaryota</taxon>
        <taxon>Fungi</taxon>
        <taxon>Dikarya</taxon>
        <taxon>Ascomycota</taxon>
        <taxon>Pezizomycotina</taxon>
        <taxon>Eurotiomycetes</taxon>
        <taxon>Eurotiomycetidae</taxon>
        <taxon>Eurotiales</taxon>
        <taxon>Aspergillaceae</taxon>
        <taxon>Aspergillus</taxon>
        <taxon>Aspergillus subgen. Nidulantes</taxon>
    </lineage>
</organism>
<keyword evidence="4" id="KW-0238">DNA-binding</keyword>
<dbReference type="SUPFAM" id="SSF57701">
    <property type="entry name" value="Zn2/Cys6 DNA-binding domain"/>
    <property type="match status" value="1"/>
</dbReference>
<comment type="caution">
    <text evidence="8">The sequence shown here is derived from an EMBL/GenBank/DDBJ whole genome shotgun (WGS) entry which is preliminary data.</text>
</comment>
<dbReference type="InterPro" id="IPR001138">
    <property type="entry name" value="Zn2Cys6_DnaBD"/>
</dbReference>
<evidence type="ECO:0000256" key="5">
    <source>
        <dbReference type="ARBA" id="ARBA00023163"/>
    </source>
</evidence>
<sequence length="561" mass="64536">MVFFAMRPASSCTRCRSRKKRCIVPHLGSSCSLCIRKKLECDLINGVFSPERDATIKGGRRALLPRRQGTQLPPPPPEIPAAIPQSGTNLPPPSVCNELVDIYFDLIDEKQLILFHRNTFVPAQRAGQVPDFIVLGMVALVARFSCNPYFESIHPWDRAKPWLKAGIQAFHSRSELINLASLQGSILLSFAAFADGDSAQEALLAAQAMCMVHMLRLPTNLSPEPIQREVEIRAFWEIWMIENWDSGRTQIPRQLTVSPEFKQPLEEETFRNMDATDPPDQYSEENIEALGLRRCGLWSSMLAMSEIHVQVMRFNDDIVQNLLSPDRTRQRVREIAELLDRWLHGLPSHLRDTPENRHRFASRGLGRVFAVQWLVYHHQSQLLYYQFLNRNTELPGGDPDHEAEIYATRCRTHAAMLSQVMWDTNSVPGMECLWSPVNGHLLVVSSSILLYTLLFDMDEESIARARMLLEQNFIMLLQFRKYWPFVEISMTRLRAFHRACQLNSTQENFGIDHWMVDFLNRYDAQISDRYSDIPQPLSDARLDDSNAPLVDLWLELSKVHR</sequence>
<keyword evidence="6" id="KW-0539">Nucleus</keyword>
<evidence type="ECO:0000259" key="7">
    <source>
        <dbReference type="PROSITE" id="PS50048"/>
    </source>
</evidence>
<dbReference type="InterPro" id="IPR050815">
    <property type="entry name" value="TF_fung"/>
</dbReference>
<keyword evidence="9" id="KW-1185">Reference proteome</keyword>